<proteinExistence type="predicted"/>
<organism evidence="1 2">
    <name type="scientific">Streptomyces sannanensis</name>
    <dbReference type="NCBI Taxonomy" id="285536"/>
    <lineage>
        <taxon>Bacteria</taxon>
        <taxon>Bacillati</taxon>
        <taxon>Actinomycetota</taxon>
        <taxon>Actinomycetes</taxon>
        <taxon>Kitasatosporales</taxon>
        <taxon>Streptomycetaceae</taxon>
        <taxon>Streptomyces</taxon>
    </lineage>
</organism>
<reference evidence="2" key="1">
    <citation type="journal article" date="2019" name="Int. J. Syst. Evol. Microbiol.">
        <title>The Global Catalogue of Microorganisms (GCM) 10K type strain sequencing project: providing services to taxonomists for standard genome sequencing and annotation.</title>
        <authorList>
            <consortium name="The Broad Institute Genomics Platform"/>
            <consortium name="The Broad Institute Genome Sequencing Center for Infectious Disease"/>
            <person name="Wu L."/>
            <person name="Ma J."/>
        </authorList>
    </citation>
    <scope>NUCLEOTIDE SEQUENCE [LARGE SCALE GENOMIC DNA]</scope>
    <source>
        <strain evidence="2">JCM 9651</strain>
    </source>
</reference>
<evidence type="ECO:0000313" key="2">
    <source>
        <dbReference type="Proteomes" id="UP001499990"/>
    </source>
</evidence>
<protein>
    <submittedName>
        <fullName evidence="1">Uncharacterized protein</fullName>
    </submittedName>
</protein>
<comment type="caution">
    <text evidence="1">The sequence shown here is derived from an EMBL/GenBank/DDBJ whole genome shotgun (WGS) entry which is preliminary data.</text>
</comment>
<evidence type="ECO:0000313" key="1">
    <source>
        <dbReference type="EMBL" id="GAA3379515.1"/>
    </source>
</evidence>
<keyword evidence="2" id="KW-1185">Reference proteome</keyword>
<sequence>MLAGGLRLRIPSHRVVVAPGRVGRGTVSAGEVVRLKDLLDLPAVLRGQLREVVSRTQGSVNRSINTNAK</sequence>
<name>A0ABP6SLJ5_9ACTN</name>
<dbReference type="EMBL" id="BAAAYL010000001">
    <property type="protein sequence ID" value="GAA3379515.1"/>
    <property type="molecule type" value="Genomic_DNA"/>
</dbReference>
<dbReference type="Proteomes" id="UP001499990">
    <property type="component" value="Unassembled WGS sequence"/>
</dbReference>
<accession>A0ABP6SLJ5</accession>
<gene>
    <name evidence="1" type="ORF">GCM10020367_63370</name>
</gene>